<dbReference type="EMBL" id="SLWM01000005">
    <property type="protein sequence ID" value="TCO24008.1"/>
    <property type="molecule type" value="Genomic_DNA"/>
</dbReference>
<feature type="transmembrane region" description="Helical" evidence="7">
    <location>
        <begin position="317"/>
        <end position="339"/>
    </location>
</feature>
<dbReference type="CDD" id="cd06261">
    <property type="entry name" value="TM_PBP2"/>
    <property type="match status" value="1"/>
</dbReference>
<keyword evidence="2 7" id="KW-0813">Transport</keyword>
<proteinExistence type="inferred from homology"/>
<keyword evidence="5 7" id="KW-1133">Transmembrane helix</keyword>
<dbReference type="PANTHER" id="PTHR43163:SF6">
    <property type="entry name" value="DIPEPTIDE TRANSPORT SYSTEM PERMEASE PROTEIN DPPB-RELATED"/>
    <property type="match status" value="1"/>
</dbReference>
<evidence type="ECO:0000256" key="6">
    <source>
        <dbReference type="ARBA" id="ARBA00023136"/>
    </source>
</evidence>
<evidence type="ECO:0000256" key="2">
    <source>
        <dbReference type="ARBA" id="ARBA00022448"/>
    </source>
</evidence>
<comment type="caution">
    <text evidence="9">The sequence shown here is derived from an EMBL/GenBank/DDBJ whole genome shotgun (WGS) entry which is preliminary data.</text>
</comment>
<dbReference type="PANTHER" id="PTHR43163">
    <property type="entry name" value="DIPEPTIDE TRANSPORT SYSTEM PERMEASE PROTEIN DPPB-RELATED"/>
    <property type="match status" value="1"/>
</dbReference>
<keyword evidence="10" id="KW-1185">Reference proteome</keyword>
<name>A0ABY2BP01_9ACTN</name>
<comment type="similarity">
    <text evidence="7">Belongs to the binding-protein-dependent transport system permease family.</text>
</comment>
<organism evidence="9 10">
    <name type="scientific">Kribbella orskensis</name>
    <dbReference type="NCBI Taxonomy" id="2512216"/>
    <lineage>
        <taxon>Bacteria</taxon>
        <taxon>Bacillati</taxon>
        <taxon>Actinomycetota</taxon>
        <taxon>Actinomycetes</taxon>
        <taxon>Propionibacteriales</taxon>
        <taxon>Kribbellaceae</taxon>
        <taxon>Kribbella</taxon>
    </lineage>
</organism>
<dbReference type="Pfam" id="PF19300">
    <property type="entry name" value="BPD_transp_1_N"/>
    <property type="match status" value="1"/>
</dbReference>
<feature type="domain" description="ABC transmembrane type-1" evidence="8">
    <location>
        <begin position="122"/>
        <end position="336"/>
    </location>
</feature>
<dbReference type="PROSITE" id="PS50928">
    <property type="entry name" value="ABC_TM1"/>
    <property type="match status" value="1"/>
</dbReference>
<evidence type="ECO:0000256" key="5">
    <source>
        <dbReference type="ARBA" id="ARBA00022989"/>
    </source>
</evidence>
<keyword evidence="6 7" id="KW-0472">Membrane</keyword>
<accession>A0ABY2BP01</accession>
<keyword evidence="4 7" id="KW-0812">Transmembrane</keyword>
<evidence type="ECO:0000256" key="4">
    <source>
        <dbReference type="ARBA" id="ARBA00022692"/>
    </source>
</evidence>
<evidence type="ECO:0000313" key="9">
    <source>
        <dbReference type="EMBL" id="TCO24008.1"/>
    </source>
</evidence>
<reference evidence="9 10" key="1">
    <citation type="journal article" date="2015" name="Stand. Genomic Sci.">
        <title>Genomic Encyclopedia of Bacterial and Archaeal Type Strains, Phase III: the genomes of soil and plant-associated and newly described type strains.</title>
        <authorList>
            <person name="Whitman W.B."/>
            <person name="Woyke T."/>
            <person name="Klenk H.P."/>
            <person name="Zhou Y."/>
            <person name="Lilburn T.G."/>
            <person name="Beck B.J."/>
            <person name="De Vos P."/>
            <person name="Vandamme P."/>
            <person name="Eisen J.A."/>
            <person name="Garrity G."/>
            <person name="Hugenholtz P."/>
            <person name="Kyrpides N.C."/>
        </authorList>
    </citation>
    <scope>NUCLEOTIDE SEQUENCE [LARGE SCALE GENOMIC DNA]</scope>
    <source>
        <strain evidence="9 10">VKM Ac-2538</strain>
    </source>
</reference>
<protein>
    <submittedName>
        <fullName evidence="9">Peptide/nickel transport system permease protein</fullName>
    </submittedName>
</protein>
<evidence type="ECO:0000256" key="1">
    <source>
        <dbReference type="ARBA" id="ARBA00004651"/>
    </source>
</evidence>
<evidence type="ECO:0000313" key="10">
    <source>
        <dbReference type="Proteomes" id="UP000295818"/>
    </source>
</evidence>
<dbReference type="Pfam" id="PF00528">
    <property type="entry name" value="BPD_transp_1"/>
    <property type="match status" value="1"/>
</dbReference>
<dbReference type="InterPro" id="IPR035906">
    <property type="entry name" value="MetI-like_sf"/>
</dbReference>
<dbReference type="Gene3D" id="1.10.3720.10">
    <property type="entry name" value="MetI-like"/>
    <property type="match status" value="1"/>
</dbReference>
<keyword evidence="3" id="KW-1003">Cell membrane</keyword>
<dbReference type="InterPro" id="IPR000515">
    <property type="entry name" value="MetI-like"/>
</dbReference>
<feature type="transmembrane region" description="Helical" evidence="7">
    <location>
        <begin position="33"/>
        <end position="54"/>
    </location>
</feature>
<feature type="transmembrane region" description="Helical" evidence="7">
    <location>
        <begin position="121"/>
        <end position="148"/>
    </location>
</feature>
<feature type="transmembrane region" description="Helical" evidence="7">
    <location>
        <begin position="267"/>
        <end position="289"/>
    </location>
</feature>
<evidence type="ECO:0000256" key="7">
    <source>
        <dbReference type="RuleBase" id="RU363032"/>
    </source>
</evidence>
<dbReference type="RefSeq" id="WP_132188986.1">
    <property type="nucleotide sequence ID" value="NZ_SLWM01000005.1"/>
</dbReference>
<dbReference type="SUPFAM" id="SSF161098">
    <property type="entry name" value="MetI-like"/>
    <property type="match status" value="1"/>
</dbReference>
<comment type="subcellular location">
    <subcellularLocation>
        <location evidence="1 7">Cell membrane</location>
        <topology evidence="1 7">Multi-pass membrane protein</topology>
    </subcellularLocation>
</comment>
<dbReference type="InterPro" id="IPR045621">
    <property type="entry name" value="BPD_transp_1_N"/>
</dbReference>
<evidence type="ECO:0000259" key="8">
    <source>
        <dbReference type="PROSITE" id="PS50928"/>
    </source>
</evidence>
<feature type="transmembrane region" description="Helical" evidence="7">
    <location>
        <begin position="209"/>
        <end position="226"/>
    </location>
</feature>
<sequence length="346" mass="37267">MTITHAVRPVSSSGSPGPGQLPRNLWPLFRFGFVRIGQSVLTLAVLVPATFLLFRAVPGDPAAAVIGPDVDPAVAEQLRQRYGLDDPLPMQFQSYCQALLHGDLGMSFQYKVPVTDVLGEALINTAVLVVPAIILAVLIGVWLGAFAATSRPRVDGGLRTSAFVVKASPVFWVSTLALMLFGLILGLVPSIGMFSPGRADGGTFWSWDFLHHLLLPLSILVMYYLVEPMLTMRTAMNDVLGQEFIAHGKAQGLAASRIIYRHGARNAMLPVVTLAPTLVDNVIGGQVIVETVFSWPGMGRAVVEAVNNFDYPVMQGVFLLTAVTVVAVNATVDVMYAYLDPRVRLA</sequence>
<evidence type="ECO:0000256" key="3">
    <source>
        <dbReference type="ARBA" id="ARBA00022475"/>
    </source>
</evidence>
<dbReference type="Proteomes" id="UP000295818">
    <property type="component" value="Unassembled WGS sequence"/>
</dbReference>
<gene>
    <name evidence="9" type="ORF">EV644_10538</name>
</gene>
<feature type="transmembrane region" description="Helical" evidence="7">
    <location>
        <begin position="169"/>
        <end position="189"/>
    </location>
</feature>